<name>A0ABV9JRP9_9GAMM</name>
<gene>
    <name evidence="2" type="primary">pseH</name>
    <name evidence="2" type="ORF">ACFO3I_18010</name>
</gene>
<dbReference type="GO" id="GO:0016746">
    <property type="term" value="F:acyltransferase activity"/>
    <property type="evidence" value="ECO:0007669"/>
    <property type="project" value="UniProtKB-KW"/>
</dbReference>
<sequence>MTQTRFYPLSRFSPLTAQESELVLSWRNQPHIRRMMHQDAEISFEQHQAWFADIKGRSDRAFFVFYQNDKAIGVLNFSKKTDHSLEWGCYLGETQVWPGSGLLLEIAALDYAASQADIQTLYAEVLSLNKNVLKLHQLFEYDEDSCRQGGFRDQEVYQVHCFSYPVQKWQQERQRILHKLPPAIREAAALITFTD</sequence>
<dbReference type="EMBL" id="JBHSGB010000017">
    <property type="protein sequence ID" value="MFC4656919.1"/>
    <property type="molecule type" value="Genomic_DNA"/>
</dbReference>
<proteinExistence type="predicted"/>
<feature type="domain" description="N-acetyltransferase" evidence="1">
    <location>
        <begin position="10"/>
        <end position="171"/>
    </location>
</feature>
<comment type="caution">
    <text evidence="2">The sequence shown here is derived from an EMBL/GenBank/DDBJ whole genome shotgun (WGS) entry which is preliminary data.</text>
</comment>
<protein>
    <submittedName>
        <fullName evidence="2">UDP-4-amino-4, 6-dideoxy-N-acetyl-beta-L-altrosamine N-acetyltransferase</fullName>
        <ecNumber evidence="2">2.3.1.202</ecNumber>
    </submittedName>
</protein>
<dbReference type="SUPFAM" id="SSF55729">
    <property type="entry name" value="Acyl-CoA N-acyltransferases (Nat)"/>
    <property type="match status" value="1"/>
</dbReference>
<dbReference type="RefSeq" id="WP_377336445.1">
    <property type="nucleotide sequence ID" value="NZ_JBHSGB010000017.1"/>
</dbReference>
<dbReference type="InterPro" id="IPR016181">
    <property type="entry name" value="Acyl_CoA_acyltransferase"/>
</dbReference>
<dbReference type="Proteomes" id="UP001595962">
    <property type="component" value="Unassembled WGS sequence"/>
</dbReference>
<accession>A0ABV9JRP9</accession>
<evidence type="ECO:0000313" key="3">
    <source>
        <dbReference type="Proteomes" id="UP001595962"/>
    </source>
</evidence>
<evidence type="ECO:0000259" key="1">
    <source>
        <dbReference type="PROSITE" id="PS51186"/>
    </source>
</evidence>
<dbReference type="PANTHER" id="PTHR43415:SF3">
    <property type="entry name" value="GNAT-FAMILY ACETYLTRANSFERASE"/>
    <property type="match status" value="1"/>
</dbReference>
<dbReference type="PROSITE" id="PS51186">
    <property type="entry name" value="GNAT"/>
    <property type="match status" value="1"/>
</dbReference>
<organism evidence="2 3">
    <name type="scientific">Rheinheimera marina</name>
    <dbReference type="NCBI Taxonomy" id="1774958"/>
    <lineage>
        <taxon>Bacteria</taxon>
        <taxon>Pseudomonadati</taxon>
        <taxon>Pseudomonadota</taxon>
        <taxon>Gammaproteobacteria</taxon>
        <taxon>Chromatiales</taxon>
        <taxon>Chromatiaceae</taxon>
        <taxon>Rheinheimera</taxon>
    </lineage>
</organism>
<dbReference type="NCBIfam" id="TIGR03585">
    <property type="entry name" value="PseH"/>
    <property type="match status" value="1"/>
</dbReference>
<dbReference type="Gene3D" id="3.40.630.30">
    <property type="match status" value="1"/>
</dbReference>
<keyword evidence="2" id="KW-0012">Acyltransferase</keyword>
<keyword evidence="3" id="KW-1185">Reference proteome</keyword>
<dbReference type="Pfam" id="PF13302">
    <property type="entry name" value="Acetyltransf_3"/>
    <property type="match status" value="1"/>
</dbReference>
<reference evidence="3" key="1">
    <citation type="journal article" date="2019" name="Int. J. Syst. Evol. Microbiol.">
        <title>The Global Catalogue of Microorganisms (GCM) 10K type strain sequencing project: providing services to taxonomists for standard genome sequencing and annotation.</title>
        <authorList>
            <consortium name="The Broad Institute Genomics Platform"/>
            <consortium name="The Broad Institute Genome Sequencing Center for Infectious Disease"/>
            <person name="Wu L."/>
            <person name="Ma J."/>
        </authorList>
    </citation>
    <scope>NUCLEOTIDE SEQUENCE [LARGE SCALE GENOMIC DNA]</scope>
    <source>
        <strain evidence="3">DT28</strain>
    </source>
</reference>
<dbReference type="InterPro" id="IPR020036">
    <property type="entry name" value="PseH"/>
</dbReference>
<dbReference type="InterPro" id="IPR000182">
    <property type="entry name" value="GNAT_dom"/>
</dbReference>
<keyword evidence="2" id="KW-0808">Transferase</keyword>
<dbReference type="PANTHER" id="PTHR43415">
    <property type="entry name" value="SPERMIDINE N(1)-ACETYLTRANSFERASE"/>
    <property type="match status" value="1"/>
</dbReference>
<dbReference type="EC" id="2.3.1.202" evidence="2"/>
<evidence type="ECO:0000313" key="2">
    <source>
        <dbReference type="EMBL" id="MFC4656919.1"/>
    </source>
</evidence>